<evidence type="ECO:0000313" key="3">
    <source>
        <dbReference type="EMBL" id="CAB3367908.1"/>
    </source>
</evidence>
<feature type="compositionally biased region" description="Acidic residues" evidence="2">
    <location>
        <begin position="263"/>
        <end position="273"/>
    </location>
</feature>
<feature type="region of interest" description="Disordered" evidence="2">
    <location>
        <begin position="243"/>
        <end position="273"/>
    </location>
</feature>
<feature type="compositionally biased region" description="Polar residues" evidence="2">
    <location>
        <begin position="610"/>
        <end position="619"/>
    </location>
</feature>
<sequence>MGNNNNDAMKLMIRMFGGGNVDTPVCEVRPTSNIEQQLVIQLDDVDSSQVRQLQQVQNIENGVGHSLQWAMHPSHREQLHLLKAANDKLEKQKRELRTVLKETQAFKEHATKLISVYEVIHKQDESIIKQNNVIIAAKDEKIAALGQEEVKMPNTDRKGSEKRMLQTLVKLAEKLKENDLLTIHYTKKLEGWTELLNNENNDSYDVDGLEESPRPRSTKEKTNSLSEAPPENLVTAVVSEAQMSDEAAVPSDAPPSPAREENLETAEETGPEATEEAIFTVKENMNPVVLIEPLNMELAAAAPARTSEENLISNDMAVEAMVMNDSPFSLADPQSAEVEAPPAGGAENEAGEQAVAILNEEQGMSYDTPETAADTLSAEESEEMQGVEMVEVRPKPVHAGDSATGCAGDDAMQEEGCQTQKTEESKPSTTEQADDKSEDGEDDWIHMELSDEDSVRDVSKKIDEEAAGTEGKDQEMRVYQEEEKAHVKETPESADSQQVIPMVESQAEPENKNQVELAPPADVDEVAVDQLQAKNDVTAKTAKIVEDEIEAEVCRLVSRNSKLAEMASLWDSDKEIETQTQTDRSMLSVTSEVTPALECSQMPPERTADAPSTSLSSNAEEAAKEDGETEAEPEMVLPKKVLKRKSSILKQEFTPKSPKTKIIFLGTWKYSPDKMDTLLEPIKSQLSPNCSRMKITAFVDKDAPDAMARPSAAEKGNKPQEET</sequence>
<proteinExistence type="predicted"/>
<evidence type="ECO:0000256" key="2">
    <source>
        <dbReference type="SAM" id="MobiDB-lite"/>
    </source>
</evidence>
<feature type="region of interest" description="Disordered" evidence="2">
    <location>
        <begin position="391"/>
        <end position="498"/>
    </location>
</feature>
<feature type="coiled-coil region" evidence="1">
    <location>
        <begin position="75"/>
        <end position="106"/>
    </location>
</feature>
<dbReference type="EMBL" id="CADEPI010000034">
    <property type="protein sequence ID" value="CAB3367908.1"/>
    <property type="molecule type" value="Genomic_DNA"/>
</dbReference>
<keyword evidence="1" id="KW-0175">Coiled coil</keyword>
<feature type="region of interest" description="Disordered" evidence="2">
    <location>
        <begin position="700"/>
        <end position="723"/>
    </location>
</feature>
<feature type="region of interest" description="Disordered" evidence="2">
    <location>
        <begin position="573"/>
        <end position="636"/>
    </location>
</feature>
<dbReference type="Proteomes" id="UP000494165">
    <property type="component" value="Unassembled WGS sequence"/>
</dbReference>
<evidence type="ECO:0000313" key="4">
    <source>
        <dbReference type="Proteomes" id="UP000494165"/>
    </source>
</evidence>
<evidence type="ECO:0000256" key="1">
    <source>
        <dbReference type="SAM" id="Coils"/>
    </source>
</evidence>
<dbReference type="AlphaFoldDB" id="A0A8S1CEZ3"/>
<feature type="compositionally biased region" description="Basic and acidic residues" evidence="2">
    <location>
        <begin position="443"/>
        <end position="491"/>
    </location>
</feature>
<organism evidence="3 4">
    <name type="scientific">Cloeon dipterum</name>
    <dbReference type="NCBI Taxonomy" id="197152"/>
    <lineage>
        <taxon>Eukaryota</taxon>
        <taxon>Metazoa</taxon>
        <taxon>Ecdysozoa</taxon>
        <taxon>Arthropoda</taxon>
        <taxon>Hexapoda</taxon>
        <taxon>Insecta</taxon>
        <taxon>Pterygota</taxon>
        <taxon>Palaeoptera</taxon>
        <taxon>Ephemeroptera</taxon>
        <taxon>Pisciforma</taxon>
        <taxon>Baetidae</taxon>
        <taxon>Cloeon</taxon>
    </lineage>
</organism>
<protein>
    <submittedName>
        <fullName evidence="3">Uncharacterized protein</fullName>
    </submittedName>
</protein>
<accession>A0A8S1CEZ3</accession>
<feature type="compositionally biased region" description="Polar residues" evidence="2">
    <location>
        <begin position="578"/>
        <end position="593"/>
    </location>
</feature>
<gene>
    <name evidence="3" type="ORF">CLODIP_2_CD04092</name>
</gene>
<keyword evidence="4" id="KW-1185">Reference proteome</keyword>
<feature type="region of interest" description="Disordered" evidence="2">
    <location>
        <begin position="198"/>
        <end position="231"/>
    </location>
</feature>
<reference evidence="3 4" key="1">
    <citation type="submission" date="2020-04" db="EMBL/GenBank/DDBJ databases">
        <authorList>
            <person name="Alioto T."/>
            <person name="Alioto T."/>
            <person name="Gomez Garrido J."/>
        </authorList>
    </citation>
    <scope>NUCLEOTIDE SEQUENCE [LARGE SCALE GENOMIC DNA]</scope>
</reference>
<comment type="caution">
    <text evidence="3">The sequence shown here is derived from an EMBL/GenBank/DDBJ whole genome shotgun (WGS) entry which is preliminary data.</text>
</comment>
<name>A0A8S1CEZ3_9INSE</name>
<feature type="compositionally biased region" description="Basic and acidic residues" evidence="2">
    <location>
        <begin position="211"/>
        <end position="222"/>
    </location>
</feature>